<name>A0AAE3M8E4_9BACT</name>
<organism evidence="3 4">
    <name type="scientific">Plebeiibacterium sediminum</name>
    <dbReference type="NCBI Taxonomy" id="2992112"/>
    <lineage>
        <taxon>Bacteria</taxon>
        <taxon>Pseudomonadati</taxon>
        <taxon>Bacteroidota</taxon>
        <taxon>Bacteroidia</taxon>
        <taxon>Marinilabiliales</taxon>
        <taxon>Marinilabiliaceae</taxon>
        <taxon>Plebeiibacterium</taxon>
    </lineage>
</organism>
<protein>
    <submittedName>
        <fullName evidence="3">DUF4395 domain-containing protein</fullName>
    </submittedName>
</protein>
<dbReference type="AlphaFoldDB" id="A0AAE3M8E4"/>
<dbReference type="EMBL" id="JAPDPJ010000064">
    <property type="protein sequence ID" value="MCW3788769.1"/>
    <property type="molecule type" value="Genomic_DNA"/>
</dbReference>
<feature type="transmembrane region" description="Helical" evidence="1">
    <location>
        <begin position="113"/>
        <end position="141"/>
    </location>
</feature>
<feature type="transmembrane region" description="Helical" evidence="1">
    <location>
        <begin position="20"/>
        <end position="50"/>
    </location>
</feature>
<keyword evidence="1" id="KW-1133">Transmembrane helix</keyword>
<gene>
    <name evidence="3" type="ORF">OM075_20025</name>
</gene>
<evidence type="ECO:0000259" key="2">
    <source>
        <dbReference type="Pfam" id="PF14340"/>
    </source>
</evidence>
<feature type="domain" description="DUF4395" evidence="2">
    <location>
        <begin position="16"/>
        <end position="140"/>
    </location>
</feature>
<dbReference type="Proteomes" id="UP001209229">
    <property type="component" value="Unassembled WGS sequence"/>
</dbReference>
<reference evidence="3" key="1">
    <citation type="submission" date="2022-10" db="EMBL/GenBank/DDBJ databases">
        <authorList>
            <person name="Yu W.X."/>
        </authorList>
    </citation>
    <scope>NUCLEOTIDE SEQUENCE</scope>
    <source>
        <strain evidence="3">AAT</strain>
    </source>
</reference>
<dbReference type="Pfam" id="PF14340">
    <property type="entry name" value="DUF4395"/>
    <property type="match status" value="1"/>
</dbReference>
<sequence>MKNVVCPISSEKVFVNIPRITALLVLGLLTTYLLSNQLMVLVLLVIDFFIRGFAKTKYSPIAFLSKKIHGQFSWGNERLINKAPKIFAARLGFVFTFIILALSVFGFENLSYLFSAILILFAGLECVVNFCVGCWVFTLFVNPFYSKN</sequence>
<keyword evidence="1" id="KW-0472">Membrane</keyword>
<evidence type="ECO:0000313" key="4">
    <source>
        <dbReference type="Proteomes" id="UP001209229"/>
    </source>
</evidence>
<keyword evidence="4" id="KW-1185">Reference proteome</keyword>
<feature type="transmembrane region" description="Helical" evidence="1">
    <location>
        <begin position="87"/>
        <end position="107"/>
    </location>
</feature>
<evidence type="ECO:0000256" key="1">
    <source>
        <dbReference type="SAM" id="Phobius"/>
    </source>
</evidence>
<proteinExistence type="predicted"/>
<dbReference type="RefSeq" id="WP_301192326.1">
    <property type="nucleotide sequence ID" value="NZ_JAPDPJ010000064.1"/>
</dbReference>
<dbReference type="InterPro" id="IPR025508">
    <property type="entry name" value="DUF4395"/>
</dbReference>
<evidence type="ECO:0000313" key="3">
    <source>
        <dbReference type="EMBL" id="MCW3788769.1"/>
    </source>
</evidence>
<keyword evidence="1" id="KW-0812">Transmembrane</keyword>
<comment type="caution">
    <text evidence="3">The sequence shown here is derived from an EMBL/GenBank/DDBJ whole genome shotgun (WGS) entry which is preliminary data.</text>
</comment>
<accession>A0AAE3M8E4</accession>